<organism evidence="1 2">
    <name type="scientific">Melia azedarach</name>
    <name type="common">Chinaberry tree</name>
    <dbReference type="NCBI Taxonomy" id="155640"/>
    <lineage>
        <taxon>Eukaryota</taxon>
        <taxon>Viridiplantae</taxon>
        <taxon>Streptophyta</taxon>
        <taxon>Embryophyta</taxon>
        <taxon>Tracheophyta</taxon>
        <taxon>Spermatophyta</taxon>
        <taxon>Magnoliopsida</taxon>
        <taxon>eudicotyledons</taxon>
        <taxon>Gunneridae</taxon>
        <taxon>Pentapetalae</taxon>
        <taxon>rosids</taxon>
        <taxon>malvids</taxon>
        <taxon>Sapindales</taxon>
        <taxon>Meliaceae</taxon>
        <taxon>Melia</taxon>
    </lineage>
</organism>
<dbReference type="EMBL" id="CM051395">
    <property type="protein sequence ID" value="KAJ4726352.1"/>
    <property type="molecule type" value="Genomic_DNA"/>
</dbReference>
<accession>A0ACC1YRJ5</accession>
<evidence type="ECO:0000313" key="2">
    <source>
        <dbReference type="Proteomes" id="UP001164539"/>
    </source>
</evidence>
<reference evidence="1 2" key="1">
    <citation type="journal article" date="2023" name="Science">
        <title>Complex scaffold remodeling in plant triterpene biosynthesis.</title>
        <authorList>
            <person name="De La Pena R."/>
            <person name="Hodgson H."/>
            <person name="Liu J.C."/>
            <person name="Stephenson M.J."/>
            <person name="Martin A.C."/>
            <person name="Owen C."/>
            <person name="Harkess A."/>
            <person name="Leebens-Mack J."/>
            <person name="Jimenez L.E."/>
            <person name="Osbourn A."/>
            <person name="Sattely E.S."/>
        </authorList>
    </citation>
    <scope>NUCLEOTIDE SEQUENCE [LARGE SCALE GENOMIC DNA]</scope>
    <source>
        <strain evidence="2">cv. JPN11</strain>
        <tissue evidence="1">Leaf</tissue>
    </source>
</reference>
<keyword evidence="2" id="KW-1185">Reference proteome</keyword>
<comment type="caution">
    <text evidence="1">The sequence shown here is derived from an EMBL/GenBank/DDBJ whole genome shotgun (WGS) entry which is preliminary data.</text>
</comment>
<name>A0ACC1YRJ5_MELAZ</name>
<protein>
    <submittedName>
        <fullName evidence="1">G patch domain-containing protein 8</fullName>
    </submittedName>
</protein>
<dbReference type="Proteomes" id="UP001164539">
    <property type="component" value="Chromosome 2"/>
</dbReference>
<evidence type="ECO:0000313" key="1">
    <source>
        <dbReference type="EMBL" id="KAJ4726352.1"/>
    </source>
</evidence>
<gene>
    <name evidence="1" type="ORF">OWV82_005080</name>
</gene>
<proteinExistence type="predicted"/>
<sequence>MGKSSSSVKKKRSKNSSQSRIKKRSKSRTRRNYKSKKLRRRDDSVSYSSDSVHSRSSESVSSSSSEDDYRRRRSRSRTRKDVKVSKKRARRRSYSSESTEDFSHVGKKKGSKRNDDFRLNKKSHEKRSKKSKRDVSVSSTSSGSFSCSTCRGGSSSSYESEVEKNRGRSGKKHREKRILKKVKNENKRRRSRSRSCSSCSQYSNYRSEIKLTGEANSRRLRSVITIVRDGKEGEVMGNDEHKEEMIYEHDDYPSSRSNDSNDCSSKRDLVNNSHVAYEEKKNAEDEKGEAAVSKIRNCKVMGSDKDSDGHEMIDDVTAKKNGDSGTVDSLSYNLEFVLRQKALENLRMFRRGNQMDKVPVTQKDVIGSEVNAPSSTKSELSQNRSLKVGGDREKGASQVAEMDSISTNLSWNDEKILDRNDSGKTSGSAKHNIEHSPGQLARPVNPSERVSITVSAESNEPWSSTIASRQGSTNISTTEKQVPAMPERPQANSMTGNRVMKGVVGPAQIVNSPNGNSNHEKANNILAFDDPSFCMKSPAGGTSSNKPQDEANESSQFQQKTMSVMRGGEMVEVSYKVYIPKKAPALARRPLKR</sequence>